<dbReference type="Proteomes" id="UP000215914">
    <property type="component" value="Unassembled WGS sequence"/>
</dbReference>
<reference evidence="2" key="1">
    <citation type="journal article" date="2017" name="Nature">
        <title>The sunflower genome provides insights into oil metabolism, flowering and Asterid evolution.</title>
        <authorList>
            <person name="Badouin H."/>
            <person name="Gouzy J."/>
            <person name="Grassa C.J."/>
            <person name="Murat F."/>
            <person name="Staton S.E."/>
            <person name="Cottret L."/>
            <person name="Lelandais-Briere C."/>
            <person name="Owens G.L."/>
            <person name="Carrere S."/>
            <person name="Mayjonade B."/>
            <person name="Legrand L."/>
            <person name="Gill N."/>
            <person name="Kane N.C."/>
            <person name="Bowers J.E."/>
            <person name="Hubner S."/>
            <person name="Bellec A."/>
            <person name="Berard A."/>
            <person name="Berges H."/>
            <person name="Blanchet N."/>
            <person name="Boniface M.C."/>
            <person name="Brunel D."/>
            <person name="Catrice O."/>
            <person name="Chaidir N."/>
            <person name="Claudel C."/>
            <person name="Donnadieu C."/>
            <person name="Faraut T."/>
            <person name="Fievet G."/>
            <person name="Helmstetter N."/>
            <person name="King M."/>
            <person name="Knapp S.J."/>
            <person name="Lai Z."/>
            <person name="Le Paslier M.C."/>
            <person name="Lippi Y."/>
            <person name="Lorenzon L."/>
            <person name="Mandel J.R."/>
            <person name="Marage G."/>
            <person name="Marchand G."/>
            <person name="Marquand E."/>
            <person name="Bret-Mestries E."/>
            <person name="Morien E."/>
            <person name="Nambeesan S."/>
            <person name="Nguyen T."/>
            <person name="Pegot-Espagnet P."/>
            <person name="Pouilly N."/>
            <person name="Raftis F."/>
            <person name="Sallet E."/>
            <person name="Schiex T."/>
            <person name="Thomas J."/>
            <person name="Vandecasteele C."/>
            <person name="Vares D."/>
            <person name="Vear F."/>
            <person name="Vautrin S."/>
            <person name="Crespi M."/>
            <person name="Mangin B."/>
            <person name="Burke J.M."/>
            <person name="Salse J."/>
            <person name="Munos S."/>
            <person name="Vincourt P."/>
            <person name="Rieseberg L.H."/>
            <person name="Langlade N.B."/>
        </authorList>
    </citation>
    <scope>NUCLEOTIDE SEQUENCE</scope>
    <source>
        <tissue evidence="2">Leaves</tissue>
    </source>
</reference>
<proteinExistence type="predicted"/>
<name>A0A9K3ITN3_HELAN</name>
<accession>A0A9K3ITN3</accession>
<gene>
    <name evidence="2" type="ORF">HanXRQr2_Chr06g0265161</name>
</gene>
<keyword evidence="1" id="KW-0472">Membrane</keyword>
<evidence type="ECO:0000313" key="2">
    <source>
        <dbReference type="EMBL" id="KAF5802916.1"/>
    </source>
</evidence>
<protein>
    <submittedName>
        <fullName evidence="2">Uncharacterized protein</fullName>
    </submittedName>
</protein>
<keyword evidence="3" id="KW-1185">Reference proteome</keyword>
<keyword evidence="1" id="KW-0812">Transmembrane</keyword>
<dbReference type="Gramene" id="mRNA:HanXRQr2_Chr06g0265161">
    <property type="protein sequence ID" value="mRNA:HanXRQr2_Chr06g0265161"/>
    <property type="gene ID" value="HanXRQr2_Chr06g0265161"/>
</dbReference>
<keyword evidence="1" id="KW-1133">Transmembrane helix</keyword>
<evidence type="ECO:0000256" key="1">
    <source>
        <dbReference type="SAM" id="Phobius"/>
    </source>
</evidence>
<dbReference type="EMBL" id="MNCJ02000321">
    <property type="protein sequence ID" value="KAF5802916.1"/>
    <property type="molecule type" value="Genomic_DNA"/>
</dbReference>
<evidence type="ECO:0000313" key="3">
    <source>
        <dbReference type="Proteomes" id="UP000215914"/>
    </source>
</evidence>
<organism evidence="2 3">
    <name type="scientific">Helianthus annuus</name>
    <name type="common">Common sunflower</name>
    <dbReference type="NCBI Taxonomy" id="4232"/>
    <lineage>
        <taxon>Eukaryota</taxon>
        <taxon>Viridiplantae</taxon>
        <taxon>Streptophyta</taxon>
        <taxon>Embryophyta</taxon>
        <taxon>Tracheophyta</taxon>
        <taxon>Spermatophyta</taxon>
        <taxon>Magnoliopsida</taxon>
        <taxon>eudicotyledons</taxon>
        <taxon>Gunneridae</taxon>
        <taxon>Pentapetalae</taxon>
        <taxon>asterids</taxon>
        <taxon>campanulids</taxon>
        <taxon>Asterales</taxon>
        <taxon>Asteraceae</taxon>
        <taxon>Asteroideae</taxon>
        <taxon>Heliantheae alliance</taxon>
        <taxon>Heliantheae</taxon>
        <taxon>Helianthus</taxon>
    </lineage>
</organism>
<sequence>MLMCYQVVLILLCFSTPLQVLVILELHMNSVKMGELTRFQLGVIGALLISVALSVSIVICNKALISNLGFPFGKRFYFLISLW</sequence>
<dbReference type="AlphaFoldDB" id="A0A9K3ITN3"/>
<reference evidence="2" key="2">
    <citation type="submission" date="2020-06" db="EMBL/GenBank/DDBJ databases">
        <title>Helianthus annuus Genome sequencing and assembly Release 2.</title>
        <authorList>
            <person name="Gouzy J."/>
            <person name="Langlade N."/>
            <person name="Munos S."/>
        </authorList>
    </citation>
    <scope>NUCLEOTIDE SEQUENCE</scope>
    <source>
        <tissue evidence="2">Leaves</tissue>
    </source>
</reference>
<feature type="transmembrane region" description="Helical" evidence="1">
    <location>
        <begin position="44"/>
        <end position="65"/>
    </location>
</feature>
<comment type="caution">
    <text evidence="2">The sequence shown here is derived from an EMBL/GenBank/DDBJ whole genome shotgun (WGS) entry which is preliminary data.</text>
</comment>